<proteinExistence type="predicted"/>
<dbReference type="KEGG" id="aot:AcetOri_orf02528"/>
<reference evidence="1 2" key="1">
    <citation type="submission" date="2018-02" db="EMBL/GenBank/DDBJ databases">
        <title>Acetobacter orientalis genome.</title>
        <authorList>
            <person name="Nakashima N."/>
            <person name="Tamura T."/>
        </authorList>
    </citation>
    <scope>NUCLEOTIDE SEQUENCE [LARGE SCALE GENOMIC DNA]</scope>
    <source>
        <strain evidence="1 2">FAN1</strain>
    </source>
</reference>
<organism evidence="1 2">
    <name type="scientific">Acetobacter orientalis</name>
    <dbReference type="NCBI Taxonomy" id="146474"/>
    <lineage>
        <taxon>Bacteria</taxon>
        <taxon>Pseudomonadati</taxon>
        <taxon>Pseudomonadota</taxon>
        <taxon>Alphaproteobacteria</taxon>
        <taxon>Acetobacterales</taxon>
        <taxon>Acetobacteraceae</taxon>
        <taxon>Acetobacter</taxon>
    </lineage>
</organism>
<gene>
    <name evidence="1" type="ORF">AcetOrient_orf02528</name>
</gene>
<name>A0A2Z5ZI17_9PROT</name>
<evidence type="ECO:0000313" key="1">
    <source>
        <dbReference type="EMBL" id="BBC80035.1"/>
    </source>
</evidence>
<sequence length="48" mass="5049">MLCLSVDFAVVVHSAKRRLTLSGKQGEGKGDGKPDFAVGLPPVILEVL</sequence>
<dbReference type="Proteomes" id="UP000270034">
    <property type="component" value="Chromosome"/>
</dbReference>
<protein>
    <submittedName>
        <fullName evidence="1">Uncharacterized protein</fullName>
    </submittedName>
</protein>
<dbReference type="EMBL" id="AP018515">
    <property type="protein sequence ID" value="BBC80035.1"/>
    <property type="molecule type" value="Genomic_DNA"/>
</dbReference>
<evidence type="ECO:0000313" key="2">
    <source>
        <dbReference type="Proteomes" id="UP000270034"/>
    </source>
</evidence>
<dbReference type="AlphaFoldDB" id="A0A2Z5ZI17"/>
<accession>A0A2Z5ZI17</accession>